<dbReference type="AlphaFoldDB" id="A0A0V0REF5"/>
<name>A0A0V0REF5_9BILA</name>
<comment type="caution">
    <text evidence="1">The sequence shown here is derived from an EMBL/GenBank/DDBJ whole genome shotgun (WGS) entry which is preliminary data.</text>
</comment>
<proteinExistence type="predicted"/>
<dbReference type="EMBL" id="JYDL01000256">
    <property type="protein sequence ID" value="KRX12859.1"/>
    <property type="molecule type" value="Genomic_DNA"/>
</dbReference>
<accession>A0A0V0REF5</accession>
<protein>
    <submittedName>
        <fullName evidence="1">Uncharacterized protein</fullName>
    </submittedName>
</protein>
<evidence type="ECO:0000313" key="2">
    <source>
        <dbReference type="Proteomes" id="UP000054630"/>
    </source>
</evidence>
<organism evidence="1 2">
    <name type="scientific">Trichinella nelsoni</name>
    <dbReference type="NCBI Taxonomy" id="6336"/>
    <lineage>
        <taxon>Eukaryota</taxon>
        <taxon>Metazoa</taxon>
        <taxon>Ecdysozoa</taxon>
        <taxon>Nematoda</taxon>
        <taxon>Enoplea</taxon>
        <taxon>Dorylaimia</taxon>
        <taxon>Trichinellida</taxon>
        <taxon>Trichinellidae</taxon>
        <taxon>Trichinella</taxon>
    </lineage>
</organism>
<dbReference type="Proteomes" id="UP000054630">
    <property type="component" value="Unassembled WGS sequence"/>
</dbReference>
<keyword evidence="2" id="KW-1185">Reference proteome</keyword>
<reference evidence="1 2" key="1">
    <citation type="submission" date="2015-01" db="EMBL/GenBank/DDBJ databases">
        <title>Evolution of Trichinella species and genotypes.</title>
        <authorList>
            <person name="Korhonen P.K."/>
            <person name="Edoardo P."/>
            <person name="Giuseppe L.R."/>
            <person name="Gasser R.B."/>
        </authorList>
    </citation>
    <scope>NUCLEOTIDE SEQUENCE [LARGE SCALE GENOMIC DNA]</scope>
    <source>
        <strain evidence="1">ISS37</strain>
    </source>
</reference>
<evidence type="ECO:0000313" key="1">
    <source>
        <dbReference type="EMBL" id="KRX12859.1"/>
    </source>
</evidence>
<gene>
    <name evidence="1" type="ORF">T07_1588</name>
</gene>
<sequence length="59" mass="6807">MEGIQKDSQDCHDLETNGTNRHVGNIIPLLKDIYFEKVNDARECMLILDICYSHDLTNI</sequence>